<protein>
    <submittedName>
        <fullName evidence="1">Uncharacterized protein</fullName>
    </submittedName>
</protein>
<evidence type="ECO:0000313" key="2">
    <source>
        <dbReference type="Proteomes" id="UP000054559"/>
    </source>
</evidence>
<dbReference type="Proteomes" id="UP000054559">
    <property type="component" value="Unassembled WGS sequence"/>
</dbReference>
<accession>A0A0J8QRB4</accession>
<dbReference type="AlphaFoldDB" id="A0A0J8QRB4"/>
<sequence>MLNPLFVFQRRFASQECIRVLASEGVRISLSDELMPPVIWSWLRDVLGTPAGHARLLLVDNLPLSWDPESVDFCIQHQIIVLNLKGRLPALHEVMVSPFEKASAKISPFLEYATATQAVMFNTAYQVERTADSHLKCCMAAWWNEYLARIL</sequence>
<name>A0A0J8QRB4_COCIT</name>
<evidence type="ECO:0000313" key="1">
    <source>
        <dbReference type="EMBL" id="KMU74620.1"/>
    </source>
</evidence>
<dbReference type="EMBL" id="DS268310">
    <property type="protein sequence ID" value="KMU74620.1"/>
    <property type="molecule type" value="Genomic_DNA"/>
</dbReference>
<gene>
    <name evidence="1" type="ORF">CISG_10363</name>
</gene>
<organism evidence="1 2">
    <name type="scientific">Coccidioides immitis RMSCC 3703</name>
    <dbReference type="NCBI Taxonomy" id="454286"/>
    <lineage>
        <taxon>Eukaryota</taxon>
        <taxon>Fungi</taxon>
        <taxon>Dikarya</taxon>
        <taxon>Ascomycota</taxon>
        <taxon>Pezizomycotina</taxon>
        <taxon>Eurotiomycetes</taxon>
        <taxon>Eurotiomycetidae</taxon>
        <taxon>Onygenales</taxon>
        <taxon>Onygenaceae</taxon>
        <taxon>Coccidioides</taxon>
    </lineage>
</organism>
<proteinExistence type="predicted"/>
<reference evidence="2" key="1">
    <citation type="journal article" date="2010" name="Genome Res.">
        <title>Population genomic sequencing of Coccidioides fungi reveals recent hybridization and transposon control.</title>
        <authorList>
            <person name="Neafsey D.E."/>
            <person name="Barker B.M."/>
            <person name="Sharpton T.J."/>
            <person name="Stajich J.E."/>
            <person name="Park D.J."/>
            <person name="Whiston E."/>
            <person name="Hung C.-Y."/>
            <person name="McMahan C."/>
            <person name="White J."/>
            <person name="Sykes S."/>
            <person name="Heiman D."/>
            <person name="Young S."/>
            <person name="Zeng Q."/>
            <person name="Abouelleil A."/>
            <person name="Aftuck L."/>
            <person name="Bessette D."/>
            <person name="Brown A."/>
            <person name="FitzGerald M."/>
            <person name="Lui A."/>
            <person name="Macdonald J.P."/>
            <person name="Priest M."/>
            <person name="Orbach M.J."/>
            <person name="Galgiani J.N."/>
            <person name="Kirkland T.N."/>
            <person name="Cole G.T."/>
            <person name="Birren B.W."/>
            <person name="Henn M.R."/>
            <person name="Taylor J.W."/>
            <person name="Rounsley S.D."/>
        </authorList>
    </citation>
    <scope>NUCLEOTIDE SEQUENCE [LARGE SCALE GENOMIC DNA]</scope>
    <source>
        <strain evidence="2">RMSCC 3703</strain>
    </source>
</reference>